<accession>A0A0D5Y3K5</accession>
<dbReference type="InterPro" id="IPR036291">
    <property type="entry name" value="NAD(P)-bd_dom_sf"/>
</dbReference>
<dbReference type="RefSeq" id="WP_045884929.1">
    <property type="nucleotide sequence ID" value="NZ_CP011110.1"/>
</dbReference>
<evidence type="ECO:0000313" key="5">
    <source>
        <dbReference type="Proteomes" id="UP000032748"/>
    </source>
</evidence>
<dbReference type="AlphaFoldDB" id="A0A0D5Y3K5"/>
<evidence type="ECO:0000256" key="2">
    <source>
        <dbReference type="ARBA" id="ARBA00007637"/>
    </source>
</evidence>
<evidence type="ECO:0000313" key="4">
    <source>
        <dbReference type="EMBL" id="AKA25933.1"/>
    </source>
</evidence>
<dbReference type="CDD" id="cd05252">
    <property type="entry name" value="CDP_GD_SDR_e"/>
    <property type="match status" value="1"/>
</dbReference>
<protein>
    <submittedName>
        <fullName evidence="4">CDP-glucose 4,6-dehydratase</fullName>
    </submittedName>
</protein>
<reference evidence="4 5" key="1">
    <citation type="journal article" date="2015" name="Mol. Plant Microbe Interact.">
        <title>Comparative Genomic Analysis of Pseudomonas chlororaphis PCL1606 Reveals New Insight into Antifungal Compounds Involved in Biocontrol.</title>
        <authorList>
            <person name="Calderon C.E."/>
            <person name="Ramos C."/>
            <person name="de Vicente A."/>
            <person name="Cazorla F.M."/>
        </authorList>
    </citation>
    <scope>NUCLEOTIDE SEQUENCE [LARGE SCALE GENOMIC DNA]</scope>
    <source>
        <strain evidence="4 5">PCL1606</strain>
    </source>
</reference>
<dbReference type="Gene3D" id="3.90.25.10">
    <property type="entry name" value="UDP-galactose 4-epimerase, domain 1"/>
    <property type="match status" value="1"/>
</dbReference>
<dbReference type="KEGG" id="pcz:PCL1606_44860"/>
<comment type="pathway">
    <text evidence="1">Bacterial outer membrane biogenesis; LPS O-antigen biosynthesis.</text>
</comment>
<dbReference type="Pfam" id="PF01370">
    <property type="entry name" value="Epimerase"/>
    <property type="match status" value="1"/>
</dbReference>
<dbReference type="PANTHER" id="PTHR43000">
    <property type="entry name" value="DTDP-D-GLUCOSE 4,6-DEHYDRATASE-RELATED"/>
    <property type="match status" value="1"/>
</dbReference>
<dbReference type="InterPro" id="IPR001509">
    <property type="entry name" value="Epimerase_deHydtase"/>
</dbReference>
<gene>
    <name evidence="4" type="ORF">PCL1606_44860</name>
</gene>
<dbReference type="OrthoDB" id="9779041at2"/>
<evidence type="ECO:0000259" key="3">
    <source>
        <dbReference type="Pfam" id="PF01370"/>
    </source>
</evidence>
<organism evidence="4 5">
    <name type="scientific">Pseudomonas chlororaphis</name>
    <dbReference type="NCBI Taxonomy" id="587753"/>
    <lineage>
        <taxon>Bacteria</taxon>
        <taxon>Pseudomonadati</taxon>
        <taxon>Pseudomonadota</taxon>
        <taxon>Gammaproteobacteria</taxon>
        <taxon>Pseudomonadales</taxon>
        <taxon>Pseudomonadaceae</taxon>
        <taxon>Pseudomonas</taxon>
    </lineage>
</organism>
<dbReference type="EMBL" id="CP011110">
    <property type="protein sequence ID" value="AKA25933.1"/>
    <property type="molecule type" value="Genomic_DNA"/>
</dbReference>
<dbReference type="Proteomes" id="UP000032748">
    <property type="component" value="Chromosome"/>
</dbReference>
<feature type="domain" description="NAD-dependent epimerase/dehydratase" evidence="3">
    <location>
        <begin position="16"/>
        <end position="241"/>
    </location>
</feature>
<dbReference type="SUPFAM" id="SSF51735">
    <property type="entry name" value="NAD(P)-binding Rossmann-fold domains"/>
    <property type="match status" value="1"/>
</dbReference>
<dbReference type="NCBIfam" id="TIGR02622">
    <property type="entry name" value="CDP_4_6_dhtase"/>
    <property type="match status" value="1"/>
</dbReference>
<evidence type="ECO:0000256" key="1">
    <source>
        <dbReference type="ARBA" id="ARBA00005125"/>
    </source>
</evidence>
<comment type="similarity">
    <text evidence="2">Belongs to the NAD(P)-dependent epimerase/dehydratase family.</text>
</comment>
<dbReference type="Gene3D" id="3.40.50.720">
    <property type="entry name" value="NAD(P)-binding Rossmann-like Domain"/>
    <property type="match status" value="1"/>
</dbReference>
<proteinExistence type="inferred from homology"/>
<name>A0A0D5Y3K5_9PSED</name>
<dbReference type="PATRIC" id="fig|587753.10.peg.4482"/>
<sequence length="361" mass="39825">METVGLSEQFWRGKRVLLTGHTGFKGSWLALWLHSLGAEVSGFSLDPATEPSLFELARVAEGINDQRGDLRDLGALLELIAETQPEIVLHLAAQPLVREGYRDPLGTYSSNVMGTLNLLEAIRQVGGVRACVLVTTDKVYANQEWLWPYRENEALGGHDPYSSSKACCELLAQSYAASFFPAERYAEHGLALATARAGNVLGGGDFAPERLIPDVLKAWSADEPVTLRYPQAVRPWQHALEPLAGYLQLAAGLYEQGPRFAGAWNFGPSEADMCSVGEVVELLAARWPAAPGLRVEPSELHEAGLLRLDSSRARQLLAWQPRWSLQQCLAQTLDWHLAWQRGDDMRVATLDQLRLYKEGLA</sequence>
<dbReference type="InterPro" id="IPR013445">
    <property type="entry name" value="CDP_4_6_deHydtase"/>
</dbReference>